<feature type="binding site" evidence="7">
    <location>
        <position position="62"/>
    </location>
    <ligand>
        <name>S-adenosyl-L-methionine</name>
        <dbReference type="ChEBI" id="CHEBI:59789"/>
    </ligand>
</feature>
<dbReference type="Proteomes" id="UP000182459">
    <property type="component" value="Chromosome"/>
</dbReference>
<gene>
    <name evidence="7" type="primary">trmB</name>
    <name evidence="8" type="ORF">FSC454_07225</name>
</gene>
<reference evidence="8 9" key="1">
    <citation type="submission" date="2016-11" db="EMBL/GenBank/DDBJ databases">
        <authorList>
            <person name="Hagglund E."/>
            <person name="Bystrom M."/>
            <person name="Naslund J."/>
            <person name="Stenberg P."/>
            <person name="Sjodin A."/>
        </authorList>
    </citation>
    <scope>NUCLEOTIDE SEQUENCE [LARGE SCALE GENOMIC DNA]</scope>
    <source>
        <strain evidence="8 9">CCUG 58020</strain>
    </source>
</reference>
<dbReference type="NCBIfam" id="TIGR00091">
    <property type="entry name" value="tRNA (guanosine(46)-N7)-methyltransferase TrmB"/>
    <property type="match status" value="1"/>
</dbReference>
<accession>A0AAC9J801</accession>
<feature type="binding site" evidence="7">
    <location>
        <position position="114"/>
    </location>
    <ligand>
        <name>S-adenosyl-L-methionine</name>
        <dbReference type="ChEBI" id="CHEBI:59789"/>
    </ligand>
</feature>
<dbReference type="EMBL" id="CP018093">
    <property type="protein sequence ID" value="APD50901.1"/>
    <property type="molecule type" value="Genomic_DNA"/>
</dbReference>
<dbReference type="GO" id="GO:0043527">
    <property type="term" value="C:tRNA methyltransferase complex"/>
    <property type="evidence" value="ECO:0007669"/>
    <property type="project" value="TreeGrafter"/>
</dbReference>
<organism evidence="8 9">
    <name type="scientific">Francisella hispaniensis FSC454</name>
    <dbReference type="NCBI Taxonomy" id="1088883"/>
    <lineage>
        <taxon>Bacteria</taxon>
        <taxon>Pseudomonadati</taxon>
        <taxon>Pseudomonadota</taxon>
        <taxon>Gammaproteobacteria</taxon>
        <taxon>Thiotrichales</taxon>
        <taxon>Francisellaceae</taxon>
        <taxon>Francisella</taxon>
    </lineage>
</organism>
<dbReference type="SUPFAM" id="SSF53335">
    <property type="entry name" value="S-adenosyl-L-methionine-dependent methyltransferases"/>
    <property type="match status" value="1"/>
</dbReference>
<evidence type="ECO:0000313" key="8">
    <source>
        <dbReference type="EMBL" id="APD50901.1"/>
    </source>
</evidence>
<dbReference type="HAMAP" id="MF_01057">
    <property type="entry name" value="tRNA_methyltr_TrmB"/>
    <property type="match status" value="1"/>
</dbReference>
<evidence type="ECO:0000256" key="4">
    <source>
        <dbReference type="ARBA" id="ARBA00022679"/>
    </source>
</evidence>
<dbReference type="GO" id="GO:0008176">
    <property type="term" value="F:tRNA (guanine(46)-N7)-methyltransferase activity"/>
    <property type="evidence" value="ECO:0007669"/>
    <property type="project" value="UniProtKB-UniRule"/>
</dbReference>
<dbReference type="PROSITE" id="PS51625">
    <property type="entry name" value="SAM_MT_TRMB"/>
    <property type="match status" value="1"/>
</dbReference>
<evidence type="ECO:0000256" key="3">
    <source>
        <dbReference type="ARBA" id="ARBA00022603"/>
    </source>
</evidence>
<proteinExistence type="inferred from homology"/>
<evidence type="ECO:0000256" key="7">
    <source>
        <dbReference type="HAMAP-Rule" id="MF_01057"/>
    </source>
</evidence>
<evidence type="ECO:0000256" key="5">
    <source>
        <dbReference type="ARBA" id="ARBA00022691"/>
    </source>
</evidence>
<dbReference type="Gene3D" id="3.40.50.150">
    <property type="entry name" value="Vaccinia Virus protein VP39"/>
    <property type="match status" value="1"/>
</dbReference>
<feature type="binding site" evidence="7">
    <location>
        <position position="173"/>
    </location>
    <ligand>
        <name>substrate</name>
    </ligand>
</feature>
<dbReference type="KEGG" id="fhi:FSC454_07225"/>
<comment type="catalytic activity">
    <reaction evidence="1 7">
        <text>guanosine(46) in tRNA + S-adenosyl-L-methionine = N(7)-methylguanosine(46) in tRNA + S-adenosyl-L-homocysteine</text>
        <dbReference type="Rhea" id="RHEA:42708"/>
        <dbReference type="Rhea" id="RHEA-COMP:10188"/>
        <dbReference type="Rhea" id="RHEA-COMP:10189"/>
        <dbReference type="ChEBI" id="CHEBI:57856"/>
        <dbReference type="ChEBI" id="CHEBI:59789"/>
        <dbReference type="ChEBI" id="CHEBI:74269"/>
        <dbReference type="ChEBI" id="CHEBI:74480"/>
        <dbReference type="EC" id="2.1.1.33"/>
    </reaction>
</comment>
<dbReference type="EC" id="2.1.1.33" evidence="7"/>
<feature type="region of interest" description="Interaction with RNA" evidence="7">
    <location>
        <begin position="143"/>
        <end position="148"/>
    </location>
</feature>
<feature type="binding site" evidence="7">
    <location>
        <position position="137"/>
    </location>
    <ligand>
        <name>S-adenosyl-L-methionine</name>
        <dbReference type="ChEBI" id="CHEBI:59789"/>
    </ligand>
</feature>
<keyword evidence="6 7" id="KW-0819">tRNA processing</keyword>
<keyword evidence="9" id="KW-1185">Reference proteome</keyword>
<name>A0AAC9J801_9GAMM</name>
<evidence type="ECO:0000256" key="1">
    <source>
        <dbReference type="ARBA" id="ARBA00000142"/>
    </source>
</evidence>
<feature type="binding site" evidence="7">
    <location>
        <position position="87"/>
    </location>
    <ligand>
        <name>S-adenosyl-L-methionine</name>
        <dbReference type="ChEBI" id="CHEBI:59789"/>
    </ligand>
</feature>
<dbReference type="AlphaFoldDB" id="A0AAC9J801"/>
<evidence type="ECO:0000313" key="9">
    <source>
        <dbReference type="Proteomes" id="UP000182459"/>
    </source>
</evidence>
<keyword evidence="5 7" id="KW-0949">S-adenosyl-L-methionine</keyword>
<dbReference type="InterPro" id="IPR003358">
    <property type="entry name" value="tRNA_(Gua-N-7)_MeTrfase_Trmb"/>
</dbReference>
<feature type="binding site" evidence="7">
    <location>
        <position position="141"/>
    </location>
    <ligand>
        <name>substrate</name>
    </ligand>
</feature>
<sequence length="232" mass="26944">MCDKSKENLRQIKSYVQRAGRVTKKQQQALDDYASKYMIEYDQNKSLDFSQIFKNSNDVILEIGFGMGGSLVEMALANPAKNYLGIEVHKAGVGNILYEIEHQNISNLLVMSHDAVEILENMIADQSLSSIQVYFPDPWHKKKHNKRRLVNQTNIDLFAKKLKYGGVFHYASDWLPYAEEVLELLENDSKYRNLYSGFAPRPEWRPLTKFEKRGQNLDYPISDILFERVENK</sequence>
<comment type="similarity">
    <text evidence="7">Belongs to the class I-like SAM-binding methyltransferase superfamily. TrmB family.</text>
</comment>
<feature type="binding site" evidence="7">
    <location>
        <begin position="208"/>
        <end position="211"/>
    </location>
    <ligand>
        <name>substrate</name>
    </ligand>
</feature>
<dbReference type="PANTHER" id="PTHR23417:SF14">
    <property type="entry name" value="PENTACOTRIPEPTIDE-REPEAT REGION OF PRORP DOMAIN-CONTAINING PROTEIN"/>
    <property type="match status" value="1"/>
</dbReference>
<dbReference type="RefSeq" id="WP_066046440.1">
    <property type="nucleotide sequence ID" value="NZ_CP018093.1"/>
</dbReference>
<dbReference type="PANTHER" id="PTHR23417">
    <property type="entry name" value="3-DEOXY-D-MANNO-OCTULOSONIC-ACID TRANSFERASE/TRNA GUANINE-N 7 - -METHYLTRANSFERASE"/>
    <property type="match status" value="1"/>
</dbReference>
<keyword evidence="3 7" id="KW-0489">Methyltransferase</keyword>
<evidence type="ECO:0000256" key="2">
    <source>
        <dbReference type="ARBA" id="ARBA00003015"/>
    </source>
</evidence>
<comment type="pathway">
    <text evidence="7">tRNA modification; N(7)-methylguanine-tRNA biosynthesis.</text>
</comment>
<evidence type="ECO:0000256" key="6">
    <source>
        <dbReference type="ARBA" id="ARBA00022694"/>
    </source>
</evidence>
<dbReference type="InterPro" id="IPR029063">
    <property type="entry name" value="SAM-dependent_MTases_sf"/>
</dbReference>
<protein>
    <recommendedName>
        <fullName evidence="7">tRNA (guanine-N(7)-)-methyltransferase</fullName>
        <ecNumber evidence="7">2.1.1.33</ecNumber>
    </recommendedName>
    <alternativeName>
        <fullName evidence="7">tRNA (guanine(46)-N(7))-methyltransferase</fullName>
    </alternativeName>
    <alternativeName>
        <fullName evidence="7">tRNA(m7G46)-methyltransferase</fullName>
    </alternativeName>
</protein>
<keyword evidence="4 7" id="KW-0808">Transferase</keyword>
<comment type="function">
    <text evidence="2 7">Catalyzes the formation of N(7)-methylguanine at position 46 (m7G46) in tRNA.</text>
</comment>
<dbReference type="Pfam" id="PF02390">
    <property type="entry name" value="Methyltransf_4"/>
    <property type="match status" value="1"/>
</dbReference>
<dbReference type="InterPro" id="IPR055361">
    <property type="entry name" value="tRNA_methyltr_TrmB_bact"/>
</dbReference>